<dbReference type="Proteomes" id="UP000268014">
    <property type="component" value="Unassembled WGS sequence"/>
</dbReference>
<evidence type="ECO:0000313" key="4">
    <source>
        <dbReference type="WBParaSite" id="HPLM_0001854801-mRNA-1"/>
    </source>
</evidence>
<dbReference type="WBParaSite" id="HPLM_0001854801-mRNA-1">
    <property type="protein sequence ID" value="HPLM_0001854801-mRNA-1"/>
    <property type="gene ID" value="HPLM_0001854801"/>
</dbReference>
<feature type="region of interest" description="Disordered" evidence="1">
    <location>
        <begin position="1"/>
        <end position="54"/>
    </location>
</feature>
<proteinExistence type="predicted"/>
<evidence type="ECO:0000313" key="2">
    <source>
        <dbReference type="EMBL" id="VDO71730.1"/>
    </source>
</evidence>
<name>A0A0N4X2G2_HAEPC</name>
<accession>A0A0N4X2G2</accession>
<evidence type="ECO:0000313" key="3">
    <source>
        <dbReference type="Proteomes" id="UP000268014"/>
    </source>
</evidence>
<reference evidence="4" key="1">
    <citation type="submission" date="2017-02" db="UniProtKB">
        <authorList>
            <consortium name="WormBaseParasite"/>
        </authorList>
    </citation>
    <scope>IDENTIFICATION</scope>
</reference>
<dbReference type="EMBL" id="UZAF01020643">
    <property type="protein sequence ID" value="VDO71730.1"/>
    <property type="molecule type" value="Genomic_DNA"/>
</dbReference>
<dbReference type="AlphaFoldDB" id="A0A0N4X2G2"/>
<evidence type="ECO:0000256" key="1">
    <source>
        <dbReference type="SAM" id="MobiDB-lite"/>
    </source>
</evidence>
<sequence length="131" mass="15074">MIEHYEHINQRSSRRRVKSALHKKNGRIPGIPQPQHCRKDNPERRKSCGLTERSQQFTRTRIPVGELRGRCDDLVTIPLSNRAEKWFVLGPEDDFGAPARTLGCLMLPKVGQTLSASRRQSEAPLPVRQYY</sequence>
<organism evidence="4">
    <name type="scientific">Haemonchus placei</name>
    <name type="common">Barber's pole worm</name>
    <dbReference type="NCBI Taxonomy" id="6290"/>
    <lineage>
        <taxon>Eukaryota</taxon>
        <taxon>Metazoa</taxon>
        <taxon>Ecdysozoa</taxon>
        <taxon>Nematoda</taxon>
        <taxon>Chromadorea</taxon>
        <taxon>Rhabditida</taxon>
        <taxon>Rhabditina</taxon>
        <taxon>Rhabditomorpha</taxon>
        <taxon>Strongyloidea</taxon>
        <taxon>Trichostrongylidae</taxon>
        <taxon>Haemonchus</taxon>
    </lineage>
</organism>
<gene>
    <name evidence="2" type="ORF">HPLM_LOCUS18540</name>
</gene>
<protein>
    <submittedName>
        <fullName evidence="2 4">Uncharacterized protein</fullName>
    </submittedName>
</protein>
<keyword evidence="3" id="KW-1185">Reference proteome</keyword>
<feature type="compositionally biased region" description="Basic residues" evidence="1">
    <location>
        <begin position="12"/>
        <end position="26"/>
    </location>
</feature>
<reference evidence="2 3" key="2">
    <citation type="submission" date="2018-11" db="EMBL/GenBank/DDBJ databases">
        <authorList>
            <consortium name="Pathogen Informatics"/>
        </authorList>
    </citation>
    <scope>NUCLEOTIDE SEQUENCE [LARGE SCALE GENOMIC DNA]</scope>
    <source>
        <strain evidence="2 3">MHpl1</strain>
    </source>
</reference>
<feature type="compositionally biased region" description="Basic and acidic residues" evidence="1">
    <location>
        <begin position="37"/>
        <end position="46"/>
    </location>
</feature>